<dbReference type="RefSeq" id="WP_161443847.1">
    <property type="nucleotide sequence ID" value="NZ_WXWW01000108.1"/>
</dbReference>
<gene>
    <name evidence="1" type="ORF">CAG72_07175</name>
</gene>
<organism evidence="1 2">
    <name type="scientific">Photobacterium halotolerans</name>
    <dbReference type="NCBI Taxonomy" id="265726"/>
    <lineage>
        <taxon>Bacteria</taxon>
        <taxon>Pseudomonadati</taxon>
        <taxon>Pseudomonadota</taxon>
        <taxon>Gammaproteobacteria</taxon>
        <taxon>Vibrionales</taxon>
        <taxon>Vibrionaceae</taxon>
        <taxon>Photobacterium</taxon>
    </lineage>
</organism>
<evidence type="ECO:0000313" key="1">
    <source>
        <dbReference type="EMBL" id="NAW64995.1"/>
    </source>
</evidence>
<protein>
    <recommendedName>
        <fullName evidence="3">Lipoprotein</fullName>
    </recommendedName>
</protein>
<dbReference type="AlphaFoldDB" id="A0A7X4WBV3"/>
<dbReference type="Proteomes" id="UP000465712">
    <property type="component" value="Unassembled WGS sequence"/>
</dbReference>
<comment type="caution">
    <text evidence="1">The sequence shown here is derived from an EMBL/GenBank/DDBJ whole genome shotgun (WGS) entry which is preliminary data.</text>
</comment>
<reference evidence="1 2" key="1">
    <citation type="submission" date="2017-05" db="EMBL/GenBank/DDBJ databases">
        <title>High clonality and local adaptation shapes Vibrionaceae linages within an endangered oasis.</title>
        <authorList>
            <person name="Vazquez-Rosas-Landa M."/>
        </authorList>
    </citation>
    <scope>NUCLEOTIDE SEQUENCE [LARGE SCALE GENOMIC DNA]</scope>
    <source>
        <strain evidence="1 2">P46_P4S1P180</strain>
    </source>
</reference>
<accession>A0A7X4WBV3</accession>
<dbReference type="EMBL" id="WXWW01000108">
    <property type="protein sequence ID" value="NAW64995.1"/>
    <property type="molecule type" value="Genomic_DNA"/>
</dbReference>
<dbReference type="PROSITE" id="PS51257">
    <property type="entry name" value="PROKAR_LIPOPROTEIN"/>
    <property type="match status" value="1"/>
</dbReference>
<evidence type="ECO:0008006" key="3">
    <source>
        <dbReference type="Google" id="ProtNLM"/>
    </source>
</evidence>
<proteinExistence type="predicted"/>
<evidence type="ECO:0000313" key="2">
    <source>
        <dbReference type="Proteomes" id="UP000465712"/>
    </source>
</evidence>
<name>A0A7X4WBV3_9GAMM</name>
<sequence>MKNLAITLVFVSLAGCSVVPKDESNLVTEAKPGLPETKVEQRLMMLGKWYGDLPTKEGGRKQWTIERSTDGTYRIDFLITKHDGTTQQSSEAGHWGVAGDIYFSMYRGAIDNGQFYPSNPSDPYNYDAYNIIRLTKESFEYQNIDSGNKYTVKKVSTNFTLDDSE</sequence>